<comment type="caution">
    <text evidence="1">The sequence shown here is derived from an EMBL/GenBank/DDBJ whole genome shotgun (WGS) entry which is preliminary data.</text>
</comment>
<dbReference type="RefSeq" id="XP_067921124.1">
    <property type="nucleotide sequence ID" value="XM_068066892.1"/>
</dbReference>
<keyword evidence="2" id="KW-1185">Reference proteome</keyword>
<sequence length="127" mass="14059">MCYVVRCHRAGDAFVNNLPCALKYHISCCAGVRDHLCRLTSIDVALPGGLETSEPTEAFFLGVWSDHYSRWDVASRNMLFFSSRSGENTQRTSPRQPRWADATPQCSSGVLPAQCSCPGIGFYSYSL</sequence>
<organism evidence="1 2">
    <name type="scientific">Cystoisospora suis</name>
    <dbReference type="NCBI Taxonomy" id="483139"/>
    <lineage>
        <taxon>Eukaryota</taxon>
        <taxon>Sar</taxon>
        <taxon>Alveolata</taxon>
        <taxon>Apicomplexa</taxon>
        <taxon>Conoidasida</taxon>
        <taxon>Coccidia</taxon>
        <taxon>Eucoccidiorida</taxon>
        <taxon>Eimeriorina</taxon>
        <taxon>Sarcocystidae</taxon>
        <taxon>Cystoisospora</taxon>
    </lineage>
</organism>
<dbReference type="GeneID" id="94430103"/>
<proteinExistence type="predicted"/>
<protein>
    <submittedName>
        <fullName evidence="1">Uncharacterized protein</fullName>
    </submittedName>
</protein>
<dbReference type="EMBL" id="MIGC01003441">
    <property type="protein sequence ID" value="PHJ19424.1"/>
    <property type="molecule type" value="Genomic_DNA"/>
</dbReference>
<evidence type="ECO:0000313" key="1">
    <source>
        <dbReference type="EMBL" id="PHJ19424.1"/>
    </source>
</evidence>
<dbReference type="VEuPathDB" id="ToxoDB:CSUI_006739"/>
<accession>A0A2C6KT08</accession>
<gene>
    <name evidence="1" type="ORF">CSUI_006739</name>
</gene>
<dbReference type="Proteomes" id="UP000221165">
    <property type="component" value="Unassembled WGS sequence"/>
</dbReference>
<name>A0A2C6KT08_9APIC</name>
<evidence type="ECO:0000313" key="2">
    <source>
        <dbReference type="Proteomes" id="UP000221165"/>
    </source>
</evidence>
<dbReference type="AlphaFoldDB" id="A0A2C6KT08"/>
<reference evidence="1 2" key="1">
    <citation type="journal article" date="2017" name="Int. J. Parasitol.">
        <title>The genome of the protozoan parasite Cystoisospora suis and a reverse vaccinology approach to identify vaccine candidates.</title>
        <authorList>
            <person name="Palmieri N."/>
            <person name="Shrestha A."/>
            <person name="Ruttkowski B."/>
            <person name="Beck T."/>
            <person name="Vogl C."/>
            <person name="Tomley F."/>
            <person name="Blake D.P."/>
            <person name="Joachim A."/>
        </authorList>
    </citation>
    <scope>NUCLEOTIDE SEQUENCE [LARGE SCALE GENOMIC DNA]</scope>
    <source>
        <strain evidence="1 2">Wien I</strain>
    </source>
</reference>